<evidence type="ECO:0000256" key="4">
    <source>
        <dbReference type="ARBA" id="ARBA00022984"/>
    </source>
</evidence>
<sequence length="353" mass="41972">MDKDIKISEIQDPILWDEFVKASPNCNFMQSWNWSLYQEIGLGKKTYRLGFWRNNELIAVCAGYEMNQTFGKYVYCSRGPILKELSQHLYKEVLSSLKKYFEKTEYVFVKIDPSIEVQNRVSLVPFDLGFKKCINYVQPETPWMSDLVGSTEEELLEWCQEHGMNKNYPTYIRKAKRMGVEVRFSKELPDWKLFTHYLSKSSEQKEFVIKGADYYLKQLKYLGEKDEIRLAIVSFEGEPVAMLILSFFGDEVSCLYSCQTGMHRKIRGPMYLRWQCMLQGQKEGFKYFNSWDVLPDEKYSKRSKRYGYSNFKRGFGGYLVRYQRTADLPLKKKKYILVQLLDLYRAIRFYSDR</sequence>
<organism evidence="7 8">
    <name type="scientific">Candidatus Dojkabacteria bacterium HGW-Dojkabacteria-1</name>
    <dbReference type="NCBI Taxonomy" id="2013761"/>
    <lineage>
        <taxon>Bacteria</taxon>
        <taxon>Candidatus Dojkabacteria</taxon>
    </lineage>
</organism>
<dbReference type="GO" id="GO:0071555">
    <property type="term" value="P:cell wall organization"/>
    <property type="evidence" value="ECO:0007669"/>
    <property type="project" value="UniProtKB-KW"/>
</dbReference>
<dbReference type="Gene3D" id="3.40.630.30">
    <property type="match status" value="2"/>
</dbReference>
<name>A0A2N2F4A6_9BACT</name>
<dbReference type="InterPro" id="IPR050644">
    <property type="entry name" value="PG_Glycine_Bridge_Synth"/>
</dbReference>
<dbReference type="Proteomes" id="UP000233417">
    <property type="component" value="Unassembled WGS sequence"/>
</dbReference>
<dbReference type="InterPro" id="IPR003447">
    <property type="entry name" value="FEMABX"/>
</dbReference>
<evidence type="ECO:0000256" key="3">
    <source>
        <dbReference type="ARBA" id="ARBA00022960"/>
    </source>
</evidence>
<dbReference type="EMBL" id="PHAO01000001">
    <property type="protein sequence ID" value="PKN02983.1"/>
    <property type="molecule type" value="Genomic_DNA"/>
</dbReference>
<evidence type="ECO:0000313" key="7">
    <source>
        <dbReference type="EMBL" id="PKN02983.1"/>
    </source>
</evidence>
<accession>A0A2N2F4A6</accession>
<dbReference type="Pfam" id="PF02388">
    <property type="entry name" value="FemAB"/>
    <property type="match status" value="3"/>
</dbReference>
<dbReference type="AlphaFoldDB" id="A0A2N2F4A6"/>
<dbReference type="SUPFAM" id="SSF55729">
    <property type="entry name" value="Acyl-CoA N-acyltransferases (Nat)"/>
    <property type="match status" value="2"/>
</dbReference>
<protein>
    <recommendedName>
        <fullName evidence="9">Methicillin resistance protein</fullName>
    </recommendedName>
</protein>
<keyword evidence="2" id="KW-0808">Transferase</keyword>
<dbReference type="PROSITE" id="PS51191">
    <property type="entry name" value="FEMABX"/>
    <property type="match status" value="1"/>
</dbReference>
<evidence type="ECO:0000256" key="2">
    <source>
        <dbReference type="ARBA" id="ARBA00022679"/>
    </source>
</evidence>
<dbReference type="InterPro" id="IPR016181">
    <property type="entry name" value="Acyl_CoA_acyltransferase"/>
</dbReference>
<reference evidence="7 8" key="1">
    <citation type="journal article" date="2017" name="ISME J.">
        <title>Potential for microbial H2 and metal transformations associated with novel bacteria and archaea in deep terrestrial subsurface sediments.</title>
        <authorList>
            <person name="Hernsdorf A.W."/>
            <person name="Amano Y."/>
            <person name="Miyakawa K."/>
            <person name="Ise K."/>
            <person name="Suzuki Y."/>
            <person name="Anantharaman K."/>
            <person name="Probst A."/>
            <person name="Burstein D."/>
            <person name="Thomas B.C."/>
            <person name="Banfield J.F."/>
        </authorList>
    </citation>
    <scope>NUCLEOTIDE SEQUENCE [LARGE SCALE GENOMIC DNA]</scope>
    <source>
        <strain evidence="7">HGW-Dojkabacteria-1</strain>
    </source>
</reference>
<gene>
    <name evidence="7" type="ORF">CVU76_03080</name>
</gene>
<evidence type="ECO:0000256" key="6">
    <source>
        <dbReference type="ARBA" id="ARBA00023316"/>
    </source>
</evidence>
<comment type="caution">
    <text evidence="7">The sequence shown here is derived from an EMBL/GenBank/DDBJ whole genome shotgun (WGS) entry which is preliminary data.</text>
</comment>
<evidence type="ECO:0000256" key="5">
    <source>
        <dbReference type="ARBA" id="ARBA00023315"/>
    </source>
</evidence>
<keyword evidence="3" id="KW-0133">Cell shape</keyword>
<dbReference type="GO" id="GO:0009252">
    <property type="term" value="P:peptidoglycan biosynthetic process"/>
    <property type="evidence" value="ECO:0007669"/>
    <property type="project" value="UniProtKB-KW"/>
</dbReference>
<proteinExistence type="inferred from homology"/>
<evidence type="ECO:0008006" key="9">
    <source>
        <dbReference type="Google" id="ProtNLM"/>
    </source>
</evidence>
<keyword evidence="4" id="KW-0573">Peptidoglycan synthesis</keyword>
<comment type="similarity">
    <text evidence="1">Belongs to the FemABX family.</text>
</comment>
<evidence type="ECO:0000256" key="1">
    <source>
        <dbReference type="ARBA" id="ARBA00009943"/>
    </source>
</evidence>
<dbReference type="GO" id="GO:0008360">
    <property type="term" value="P:regulation of cell shape"/>
    <property type="evidence" value="ECO:0007669"/>
    <property type="project" value="UniProtKB-KW"/>
</dbReference>
<dbReference type="GO" id="GO:0016755">
    <property type="term" value="F:aminoacyltransferase activity"/>
    <property type="evidence" value="ECO:0007669"/>
    <property type="project" value="InterPro"/>
</dbReference>
<dbReference type="PANTHER" id="PTHR36174">
    <property type="entry name" value="LIPID II:GLYCINE GLYCYLTRANSFERASE"/>
    <property type="match status" value="1"/>
</dbReference>
<keyword evidence="6" id="KW-0961">Cell wall biogenesis/degradation</keyword>
<dbReference type="PANTHER" id="PTHR36174:SF1">
    <property type="entry name" value="LIPID II:GLYCINE GLYCYLTRANSFERASE"/>
    <property type="match status" value="1"/>
</dbReference>
<keyword evidence="5" id="KW-0012">Acyltransferase</keyword>
<evidence type="ECO:0000313" key="8">
    <source>
        <dbReference type="Proteomes" id="UP000233417"/>
    </source>
</evidence>